<proteinExistence type="predicted"/>
<gene>
    <name evidence="1" type="ORF">L6164_010406</name>
</gene>
<accession>A0ACB9PLY2</accession>
<evidence type="ECO:0000313" key="1">
    <source>
        <dbReference type="EMBL" id="KAI4349859.1"/>
    </source>
</evidence>
<comment type="caution">
    <text evidence="1">The sequence shown here is derived from an EMBL/GenBank/DDBJ whole genome shotgun (WGS) entry which is preliminary data.</text>
</comment>
<dbReference type="EMBL" id="CM039429">
    <property type="protein sequence ID" value="KAI4349859.1"/>
    <property type="molecule type" value="Genomic_DNA"/>
</dbReference>
<protein>
    <submittedName>
        <fullName evidence="1">Uncharacterized protein</fullName>
    </submittedName>
</protein>
<name>A0ACB9PLY2_BAUVA</name>
<keyword evidence="2" id="KW-1185">Reference proteome</keyword>
<evidence type="ECO:0000313" key="2">
    <source>
        <dbReference type="Proteomes" id="UP000828941"/>
    </source>
</evidence>
<dbReference type="Proteomes" id="UP000828941">
    <property type="component" value="Chromosome 4"/>
</dbReference>
<organism evidence="1 2">
    <name type="scientific">Bauhinia variegata</name>
    <name type="common">Purple orchid tree</name>
    <name type="synonym">Phanera variegata</name>
    <dbReference type="NCBI Taxonomy" id="167791"/>
    <lineage>
        <taxon>Eukaryota</taxon>
        <taxon>Viridiplantae</taxon>
        <taxon>Streptophyta</taxon>
        <taxon>Embryophyta</taxon>
        <taxon>Tracheophyta</taxon>
        <taxon>Spermatophyta</taxon>
        <taxon>Magnoliopsida</taxon>
        <taxon>eudicotyledons</taxon>
        <taxon>Gunneridae</taxon>
        <taxon>Pentapetalae</taxon>
        <taxon>rosids</taxon>
        <taxon>fabids</taxon>
        <taxon>Fabales</taxon>
        <taxon>Fabaceae</taxon>
        <taxon>Cercidoideae</taxon>
        <taxon>Cercideae</taxon>
        <taxon>Bauhiniinae</taxon>
        <taxon>Bauhinia</taxon>
    </lineage>
</organism>
<sequence length="199" mass="22245">MKSLNFQTVYCSTEPIKSGITDPKLGIGKQEDDFFTAEENIQREKLDVELEETEEHVKKREKVAYSMYASLLKELVCHKEPSSLEGLENFLLFLLPGGFFCLLLPHYENPGLSRTTDARKQQQEDSAPASVSSESGTATALAGQDQRKALKFGFSSQGSGSKSVRDLAEFKIYSVVLQRSQKLQHPLYSATTLMKNRGK</sequence>
<reference evidence="1 2" key="1">
    <citation type="journal article" date="2022" name="DNA Res.">
        <title>Chromosomal-level genome assembly of the orchid tree Bauhinia variegata (Leguminosae; Cercidoideae) supports the allotetraploid origin hypothesis of Bauhinia.</title>
        <authorList>
            <person name="Zhong Y."/>
            <person name="Chen Y."/>
            <person name="Zheng D."/>
            <person name="Pang J."/>
            <person name="Liu Y."/>
            <person name="Luo S."/>
            <person name="Meng S."/>
            <person name="Qian L."/>
            <person name="Wei D."/>
            <person name="Dai S."/>
            <person name="Zhou R."/>
        </authorList>
    </citation>
    <scope>NUCLEOTIDE SEQUENCE [LARGE SCALE GENOMIC DNA]</scope>
    <source>
        <strain evidence="1">BV-YZ2020</strain>
    </source>
</reference>